<dbReference type="SUPFAM" id="SSF46458">
    <property type="entry name" value="Globin-like"/>
    <property type="match status" value="1"/>
</dbReference>
<feature type="compositionally biased region" description="Acidic residues" evidence="4">
    <location>
        <begin position="876"/>
        <end position="891"/>
    </location>
</feature>
<proteinExistence type="inferred from homology"/>
<dbReference type="PANTHER" id="PTHR48097">
    <property type="entry name" value="L-THREONINE ALDOLASE-RELATED"/>
    <property type="match status" value="1"/>
</dbReference>
<dbReference type="NCBIfam" id="NF041359">
    <property type="entry name" value="GntG_guanitoxin"/>
    <property type="match status" value="1"/>
</dbReference>
<dbReference type="InterPro" id="IPR009050">
    <property type="entry name" value="Globin-like_sf"/>
</dbReference>
<keyword evidence="8" id="KW-1185">Reference proteome</keyword>
<dbReference type="Gene3D" id="3.90.1150.10">
    <property type="entry name" value="Aspartate Aminotransferase, domain 1"/>
    <property type="match status" value="1"/>
</dbReference>
<feature type="domain" description="Aromatic amino acid beta-eliminating lyase/threonine aldolase" evidence="6">
    <location>
        <begin position="49"/>
        <end position="319"/>
    </location>
</feature>
<gene>
    <name evidence="7" type="ORF">CAUJ_LOCUS7302</name>
</gene>
<evidence type="ECO:0000313" key="8">
    <source>
        <dbReference type="Proteomes" id="UP000835052"/>
    </source>
</evidence>
<dbReference type="GO" id="GO:0020037">
    <property type="term" value="F:heme binding"/>
    <property type="evidence" value="ECO:0007669"/>
    <property type="project" value="InterPro"/>
</dbReference>
<evidence type="ECO:0000256" key="1">
    <source>
        <dbReference type="ARBA" id="ARBA00001933"/>
    </source>
</evidence>
<dbReference type="CDD" id="cd06502">
    <property type="entry name" value="TA_like"/>
    <property type="match status" value="1"/>
</dbReference>
<evidence type="ECO:0000256" key="5">
    <source>
        <dbReference type="SAM" id="Phobius"/>
    </source>
</evidence>
<comment type="similarity">
    <text evidence="2">Belongs to the threonine aldolase family.</text>
</comment>
<dbReference type="InterPro" id="IPR023603">
    <property type="entry name" value="Low_specificity_L-TA-like"/>
</dbReference>
<dbReference type="Gene3D" id="3.40.640.10">
    <property type="entry name" value="Type I PLP-dependent aspartate aminotransferase-like (Major domain)"/>
    <property type="match status" value="1"/>
</dbReference>
<comment type="caution">
    <text evidence="7">The sequence shown here is derived from an EMBL/GenBank/DDBJ whole genome shotgun (WGS) entry which is preliminary data.</text>
</comment>
<dbReference type="GO" id="GO:0006545">
    <property type="term" value="P:glycine biosynthetic process"/>
    <property type="evidence" value="ECO:0007669"/>
    <property type="project" value="TreeGrafter"/>
</dbReference>
<protein>
    <recommendedName>
        <fullName evidence="6">Aromatic amino acid beta-eliminating lyase/threonine aldolase domain-containing protein</fullName>
    </recommendedName>
</protein>
<feature type="transmembrane region" description="Helical" evidence="5">
    <location>
        <begin position="814"/>
        <end position="835"/>
    </location>
</feature>
<dbReference type="GO" id="GO:0005829">
    <property type="term" value="C:cytosol"/>
    <property type="evidence" value="ECO:0007669"/>
    <property type="project" value="TreeGrafter"/>
</dbReference>
<dbReference type="SUPFAM" id="SSF53383">
    <property type="entry name" value="PLP-dependent transferases"/>
    <property type="match status" value="1"/>
</dbReference>
<dbReference type="Gene3D" id="1.10.490.10">
    <property type="entry name" value="Globins"/>
    <property type="match status" value="1"/>
</dbReference>
<feature type="region of interest" description="Disordered" evidence="4">
    <location>
        <begin position="876"/>
        <end position="907"/>
    </location>
</feature>
<organism evidence="7 8">
    <name type="scientific">Caenorhabditis auriculariae</name>
    <dbReference type="NCBI Taxonomy" id="2777116"/>
    <lineage>
        <taxon>Eukaryota</taxon>
        <taxon>Metazoa</taxon>
        <taxon>Ecdysozoa</taxon>
        <taxon>Nematoda</taxon>
        <taxon>Chromadorea</taxon>
        <taxon>Rhabditida</taxon>
        <taxon>Rhabditina</taxon>
        <taxon>Rhabditomorpha</taxon>
        <taxon>Rhabditoidea</taxon>
        <taxon>Rhabditidae</taxon>
        <taxon>Peloderinae</taxon>
        <taxon>Caenorhabditis</taxon>
    </lineage>
</organism>
<keyword evidence="5" id="KW-1133">Transmembrane helix</keyword>
<dbReference type="InterPro" id="IPR001597">
    <property type="entry name" value="ArAA_b-elim_lyase/Thr_aldolase"/>
</dbReference>
<sequence>MVGRQVLNRILGGLSLRARLERPFAAMSAVPENKPGYTQRIENSAECVDLRSDTVTLPSVEMRRAMAEAVLGDDVYGEDPTVNALEQRCAKLFGKEAALFVLSGTMGNLLAVMVHCQRGDELIVGRHHHIHRWEQGNYAQIAGVSATTLDVKSDGTLDLKDVEDSIRVKDAHMPMTRLICVENTHNFMGGKAIPIDHLKALKELAVRKGLKIHMDGARIYNAAVATNCEVSEIASYADTVQMCFSKGLGAPSGSILVGSREEIALARLRRKALGGGWRQAGILAAAAMVALDHAEATVRKDHERAKILASAINKSTPAALKKKIFANDDTNITNMVLLNCLEEVNVYKVMEFFKSNGVLVMAFDSTRIRMVLNWGVDDEGLRKVVDVYKKLVGQLAADPRFVGAADHLPASPVMREAYRRSSPALTFSDQLVLMSCRRRRPQESSRQLFLQHWLRKILPCCCKTPVGVDELTDEEMHAVREVWSRAKQRDIGMQILRELIDRKPQFKDYFGIHVSNENMEELYACKEFLLQAHRIQNFLDTAVSSLGFCPMVIVQQMAHRVGQIHYYRGVNFGADNWLSFKKVTVESVTSELRSEPVVESRSSTKLSLRESVQLSQLIFEVDPRLAVVGWEKFMGSIVQTRTMIDFINGAKIVVPVVAVSSRLRLGAGMSSFSFKKYVQQYWCCCVYPPKTHDPTEFLENNREYRAIFGLFHVKDAAIGLAIVKTVALLTALVVHVVDGSNPLGLLFGTCAFFGVCISNIMLISGLQTNKYLFLVPYFTVCVLFIFALILQLFVDFLESANEKNTLEKSSVLHNGGLLLMVWFEIYMLTIVWRAFVYVCDVNMHQEIVGKKGYTNPFDDLELGEENLKVVKLFGDDGEYNEDDEEDEEAEETTSGCETARAGSPGRG</sequence>
<feature type="transmembrane region" description="Helical" evidence="5">
    <location>
        <begin position="771"/>
        <end position="794"/>
    </location>
</feature>
<dbReference type="InterPro" id="IPR012292">
    <property type="entry name" value="Globin/Proto"/>
</dbReference>
<dbReference type="InterPro" id="IPR015422">
    <property type="entry name" value="PyrdxlP-dep_Trfase_small"/>
</dbReference>
<dbReference type="GO" id="GO:0019825">
    <property type="term" value="F:oxygen binding"/>
    <property type="evidence" value="ECO:0007669"/>
    <property type="project" value="InterPro"/>
</dbReference>
<evidence type="ECO:0000256" key="4">
    <source>
        <dbReference type="SAM" id="MobiDB-lite"/>
    </source>
</evidence>
<keyword evidence="5" id="KW-0812">Transmembrane</keyword>
<evidence type="ECO:0000259" key="6">
    <source>
        <dbReference type="Pfam" id="PF01212"/>
    </source>
</evidence>
<dbReference type="PANTHER" id="PTHR48097:SF9">
    <property type="entry name" value="L-THREONINE ALDOLASE"/>
    <property type="match status" value="1"/>
</dbReference>
<dbReference type="GO" id="GO:0006567">
    <property type="term" value="P:L-threonine catabolic process"/>
    <property type="evidence" value="ECO:0007669"/>
    <property type="project" value="TreeGrafter"/>
</dbReference>
<dbReference type="Proteomes" id="UP000835052">
    <property type="component" value="Unassembled WGS sequence"/>
</dbReference>
<dbReference type="AlphaFoldDB" id="A0A8S1H791"/>
<evidence type="ECO:0000256" key="2">
    <source>
        <dbReference type="ARBA" id="ARBA00006966"/>
    </source>
</evidence>
<dbReference type="InterPro" id="IPR015421">
    <property type="entry name" value="PyrdxlP-dep_Trfase_major"/>
</dbReference>
<dbReference type="GO" id="GO:0008732">
    <property type="term" value="F:L-allo-threonine aldolase activity"/>
    <property type="evidence" value="ECO:0007669"/>
    <property type="project" value="TreeGrafter"/>
</dbReference>
<accession>A0A8S1H791</accession>
<dbReference type="Pfam" id="PF01212">
    <property type="entry name" value="Beta_elim_lyase"/>
    <property type="match status" value="1"/>
</dbReference>
<keyword evidence="5" id="KW-0472">Membrane</keyword>
<dbReference type="OrthoDB" id="5855443at2759"/>
<feature type="transmembrane region" description="Helical" evidence="5">
    <location>
        <begin position="743"/>
        <end position="764"/>
    </location>
</feature>
<evidence type="ECO:0000256" key="3">
    <source>
        <dbReference type="ARBA" id="ARBA00022898"/>
    </source>
</evidence>
<evidence type="ECO:0000313" key="7">
    <source>
        <dbReference type="EMBL" id="CAD6191383.1"/>
    </source>
</evidence>
<dbReference type="CDD" id="cd01040">
    <property type="entry name" value="Mb-like"/>
    <property type="match status" value="1"/>
</dbReference>
<dbReference type="EMBL" id="CAJGYM010000020">
    <property type="protein sequence ID" value="CAD6191383.1"/>
    <property type="molecule type" value="Genomic_DNA"/>
</dbReference>
<dbReference type="InterPro" id="IPR015424">
    <property type="entry name" value="PyrdxlP-dep_Trfase"/>
</dbReference>
<dbReference type="InterPro" id="IPR044399">
    <property type="entry name" value="Mb-like_M"/>
</dbReference>
<keyword evidence="3" id="KW-0663">Pyridoxal phosphate</keyword>
<name>A0A8S1H791_9PELO</name>
<comment type="cofactor">
    <cofactor evidence="1">
        <name>pyridoxal 5'-phosphate</name>
        <dbReference type="ChEBI" id="CHEBI:597326"/>
    </cofactor>
</comment>
<reference evidence="7" key="1">
    <citation type="submission" date="2020-10" db="EMBL/GenBank/DDBJ databases">
        <authorList>
            <person name="Kikuchi T."/>
        </authorList>
    </citation>
    <scope>NUCLEOTIDE SEQUENCE</scope>
    <source>
        <strain evidence="7">NKZ352</strain>
    </source>
</reference>
<dbReference type="FunFam" id="3.40.640.10:FF:000159">
    <property type="entry name" value="Uncharacterized protein R102.4"/>
    <property type="match status" value="1"/>
</dbReference>